<dbReference type="UniPathway" id="UPA00344"/>
<evidence type="ECO:0000256" key="2">
    <source>
        <dbReference type="ARBA" id="ARBA00005046"/>
    </source>
</evidence>
<evidence type="ECO:0000256" key="4">
    <source>
        <dbReference type="ARBA" id="ARBA00015262"/>
    </source>
</evidence>
<evidence type="ECO:0000256" key="5">
    <source>
        <dbReference type="ARBA" id="ARBA00023150"/>
    </source>
</evidence>
<dbReference type="SUPFAM" id="SSF53218">
    <property type="entry name" value="Molybdenum cofactor biosynthesis proteins"/>
    <property type="match status" value="1"/>
</dbReference>
<evidence type="ECO:0000256" key="6">
    <source>
        <dbReference type="PIRNR" id="PIRNR006443"/>
    </source>
</evidence>
<dbReference type="AlphaFoldDB" id="A0A410MGY1"/>
<dbReference type="GO" id="GO:0005829">
    <property type="term" value="C:cytosol"/>
    <property type="evidence" value="ECO:0007669"/>
    <property type="project" value="TreeGrafter"/>
</dbReference>
<protein>
    <recommendedName>
        <fullName evidence="4 6">Molybdenum cofactor biosynthesis protein B</fullName>
    </recommendedName>
</protein>
<proteinExistence type="inferred from homology"/>
<dbReference type="Pfam" id="PF00994">
    <property type="entry name" value="MoCF_biosynth"/>
    <property type="match status" value="1"/>
</dbReference>
<evidence type="ECO:0000313" key="8">
    <source>
        <dbReference type="EMBL" id="QAS53938.1"/>
    </source>
</evidence>
<dbReference type="CDD" id="cd00886">
    <property type="entry name" value="MogA_MoaB"/>
    <property type="match status" value="1"/>
</dbReference>
<organism evidence="8 9">
    <name type="scientific">Halobacillus litoralis</name>
    <dbReference type="NCBI Taxonomy" id="45668"/>
    <lineage>
        <taxon>Bacteria</taxon>
        <taxon>Bacillati</taxon>
        <taxon>Bacillota</taxon>
        <taxon>Bacilli</taxon>
        <taxon>Bacillales</taxon>
        <taxon>Bacillaceae</taxon>
        <taxon>Halobacillus</taxon>
    </lineage>
</organism>
<sequence>MSQEHLTTHLRDPIGCMVLTVSDSRNEETDKSGQIMIEMLKAQGNELVHYNIVADDKQEIQKWVKAGKKHPEVEVILLNGGTGIAGRDVTIESLSELLEKEIPGFGELFRMLSYNEDIGSAAILSRAMAGSIANTAVFSTPGSSGAVKLAMERLILPELPHVVHELKKDQ</sequence>
<dbReference type="EMBL" id="CP026118">
    <property type="protein sequence ID" value="QAS53938.1"/>
    <property type="molecule type" value="Genomic_DNA"/>
</dbReference>
<dbReference type="OrthoDB" id="9784492at2"/>
<dbReference type="RefSeq" id="WP_128526210.1">
    <property type="nucleotide sequence ID" value="NZ_CANLVY010000006.1"/>
</dbReference>
<evidence type="ECO:0000256" key="1">
    <source>
        <dbReference type="ARBA" id="ARBA00003487"/>
    </source>
</evidence>
<dbReference type="InterPro" id="IPR012245">
    <property type="entry name" value="MoaB"/>
</dbReference>
<name>A0A410MGY1_9BACI</name>
<comment type="pathway">
    <text evidence="2 6">Cofactor biosynthesis; molybdopterin biosynthesis.</text>
</comment>
<dbReference type="FunFam" id="3.40.980.10:FF:000006">
    <property type="entry name" value="Molybdenum cofactor biosynthesis protein B"/>
    <property type="match status" value="1"/>
</dbReference>
<dbReference type="KEGG" id="hli:HLI_17845"/>
<comment type="similarity">
    <text evidence="3 6">Belongs to the MoaB/Mog family.</text>
</comment>
<dbReference type="GO" id="GO:0006777">
    <property type="term" value="P:Mo-molybdopterin cofactor biosynthetic process"/>
    <property type="evidence" value="ECO:0007669"/>
    <property type="project" value="UniProtKB-UniRule"/>
</dbReference>
<comment type="function">
    <text evidence="1 6">May be involved in the biosynthesis of molybdopterin.</text>
</comment>
<feature type="domain" description="MoaB/Mog" evidence="7">
    <location>
        <begin position="17"/>
        <end position="162"/>
    </location>
</feature>
<dbReference type="InterPro" id="IPR008284">
    <property type="entry name" value="MoCF_biosynth_CS"/>
</dbReference>
<evidence type="ECO:0000256" key="3">
    <source>
        <dbReference type="ARBA" id="ARBA00006112"/>
    </source>
</evidence>
<evidence type="ECO:0000259" key="7">
    <source>
        <dbReference type="SMART" id="SM00852"/>
    </source>
</evidence>
<gene>
    <name evidence="8" type="ORF">HLI_17845</name>
</gene>
<dbReference type="InterPro" id="IPR001453">
    <property type="entry name" value="MoaB/Mog_dom"/>
</dbReference>
<keyword evidence="5 6" id="KW-0501">Molybdenum cofactor biosynthesis</keyword>
<accession>A0A410MGY1</accession>
<dbReference type="NCBIfam" id="TIGR00177">
    <property type="entry name" value="molyb_syn"/>
    <property type="match status" value="1"/>
</dbReference>
<dbReference type="PANTHER" id="PTHR43232:SF2">
    <property type="entry name" value="MOLYBDENUM COFACTOR BIOSYNTHESIS PROTEIN B"/>
    <property type="match status" value="1"/>
</dbReference>
<dbReference type="PIRSF" id="PIRSF006443">
    <property type="entry name" value="MoaB"/>
    <property type="match status" value="1"/>
</dbReference>
<dbReference type="PANTHER" id="PTHR43232">
    <property type="entry name" value="MOLYBDENUM COFACTOR BIOSYNTHESIS PROTEIN B"/>
    <property type="match status" value="1"/>
</dbReference>
<dbReference type="Proteomes" id="UP000287756">
    <property type="component" value="Chromosome"/>
</dbReference>
<dbReference type="Gene3D" id="3.40.980.10">
    <property type="entry name" value="MoaB/Mog-like domain"/>
    <property type="match status" value="1"/>
</dbReference>
<dbReference type="InterPro" id="IPR036425">
    <property type="entry name" value="MoaB/Mog-like_dom_sf"/>
</dbReference>
<evidence type="ECO:0000313" key="9">
    <source>
        <dbReference type="Proteomes" id="UP000287756"/>
    </source>
</evidence>
<dbReference type="PROSITE" id="PS01078">
    <property type="entry name" value="MOCF_BIOSYNTHESIS_1"/>
    <property type="match status" value="1"/>
</dbReference>
<dbReference type="SMART" id="SM00852">
    <property type="entry name" value="MoCF_biosynth"/>
    <property type="match status" value="1"/>
</dbReference>
<reference evidence="8 9" key="1">
    <citation type="submission" date="2018-01" db="EMBL/GenBank/DDBJ databases">
        <title>The whole genome sequencing and assembly of Halobacillus litoralis ERB031 strain.</title>
        <authorList>
            <person name="Lee S.-J."/>
            <person name="Park M.-K."/>
            <person name="Kim J.-Y."/>
            <person name="Lee Y.-J."/>
            <person name="Yi H."/>
            <person name="Bahn Y.-S."/>
            <person name="Kim J.F."/>
            <person name="Lee D.-W."/>
        </authorList>
    </citation>
    <scope>NUCLEOTIDE SEQUENCE [LARGE SCALE GENOMIC DNA]</scope>
    <source>
        <strain evidence="8 9">ERB 031</strain>
    </source>
</reference>